<organism evidence="10 11">
    <name type="scientific">Nematostella vectensis</name>
    <name type="common">Starlet sea anemone</name>
    <dbReference type="NCBI Taxonomy" id="45351"/>
    <lineage>
        <taxon>Eukaryota</taxon>
        <taxon>Metazoa</taxon>
        <taxon>Cnidaria</taxon>
        <taxon>Anthozoa</taxon>
        <taxon>Hexacorallia</taxon>
        <taxon>Actiniaria</taxon>
        <taxon>Edwardsiidae</taxon>
        <taxon>Nematostella</taxon>
    </lineage>
</organism>
<dbReference type="NCBIfam" id="NF040941">
    <property type="entry name" value="GGGWT_bact"/>
    <property type="match status" value="1"/>
</dbReference>
<dbReference type="SUPFAM" id="SSF56496">
    <property type="entry name" value="Fibrinogen C-terminal domain-like"/>
    <property type="match status" value="1"/>
</dbReference>
<feature type="disulfide bond" evidence="6">
    <location>
        <begin position="127"/>
        <end position="144"/>
    </location>
</feature>
<keyword evidence="3" id="KW-0430">Lectin</keyword>
<dbReference type="InterPro" id="IPR036056">
    <property type="entry name" value="Fibrinogen-like_C"/>
</dbReference>
<dbReference type="CDD" id="cd00054">
    <property type="entry name" value="EGF_CA"/>
    <property type="match status" value="1"/>
</dbReference>
<dbReference type="Gene3D" id="2.10.25.10">
    <property type="entry name" value="Laminin"/>
    <property type="match status" value="1"/>
</dbReference>
<keyword evidence="11" id="KW-1185">Reference proteome</keyword>
<dbReference type="PROSITE" id="PS00022">
    <property type="entry name" value="EGF_1"/>
    <property type="match status" value="1"/>
</dbReference>
<accession>A7SHT9</accession>
<dbReference type="GO" id="GO:0070492">
    <property type="term" value="F:oligosaccharide binding"/>
    <property type="evidence" value="ECO:0000318"/>
    <property type="project" value="GO_Central"/>
</dbReference>
<feature type="chain" id="PRO_5002715109" description="Fibrinogen C-terminal domain-containing protein" evidence="7">
    <location>
        <begin position="22"/>
        <end position="388"/>
    </location>
</feature>
<dbReference type="SUPFAM" id="SSF57196">
    <property type="entry name" value="EGF/Laminin"/>
    <property type="match status" value="1"/>
</dbReference>
<dbReference type="HOGENOM" id="CLU_712328_0_0_1"/>
<evidence type="ECO:0000256" key="6">
    <source>
        <dbReference type="PROSITE-ProRule" id="PRU00076"/>
    </source>
</evidence>
<feature type="domain" description="EGF-like" evidence="8">
    <location>
        <begin position="118"/>
        <end position="156"/>
    </location>
</feature>
<dbReference type="PANTHER" id="PTHR16146">
    <property type="entry name" value="INTELECTIN"/>
    <property type="match status" value="1"/>
</dbReference>
<evidence type="ECO:0000256" key="2">
    <source>
        <dbReference type="ARBA" id="ARBA00022723"/>
    </source>
</evidence>
<dbReference type="GO" id="GO:0005615">
    <property type="term" value="C:extracellular space"/>
    <property type="evidence" value="ECO:0000318"/>
    <property type="project" value="GO_Central"/>
</dbReference>
<dbReference type="PANTHER" id="PTHR16146:SF46">
    <property type="entry name" value="INTELECTIN-1A-RELATED"/>
    <property type="match status" value="1"/>
</dbReference>
<dbReference type="AlphaFoldDB" id="A7SHT9"/>
<evidence type="ECO:0008006" key="12">
    <source>
        <dbReference type="Google" id="ProtNLM"/>
    </source>
</evidence>
<evidence type="ECO:0000259" key="9">
    <source>
        <dbReference type="PROSITE" id="PS51406"/>
    </source>
</evidence>
<dbReference type="SMART" id="SM00181">
    <property type="entry name" value="EGF"/>
    <property type="match status" value="1"/>
</dbReference>
<dbReference type="InterPro" id="IPR000742">
    <property type="entry name" value="EGF"/>
</dbReference>
<keyword evidence="5 6" id="KW-1015">Disulfide bond</keyword>
<comment type="similarity">
    <text evidence="1">Belongs to the EGF domain peptide family.</text>
</comment>
<keyword evidence="6" id="KW-0245">EGF-like domain</keyword>
<dbReference type="Gene3D" id="3.90.215.10">
    <property type="entry name" value="Gamma Fibrinogen, chain A, domain 1"/>
    <property type="match status" value="1"/>
</dbReference>
<gene>
    <name evidence="10" type="ORF">NEMVEDRAFT_v1g212493</name>
</gene>
<evidence type="ECO:0000313" key="10">
    <source>
        <dbReference type="EMBL" id="EDO36710.1"/>
    </source>
</evidence>
<keyword evidence="2" id="KW-0479">Metal-binding</keyword>
<evidence type="ECO:0000256" key="5">
    <source>
        <dbReference type="ARBA" id="ARBA00023157"/>
    </source>
</evidence>
<dbReference type="InParanoid" id="A7SHT9"/>
<protein>
    <recommendedName>
        <fullName evidence="12">Fibrinogen C-terminal domain-containing protein</fullName>
    </recommendedName>
</protein>
<dbReference type="InterPro" id="IPR014716">
    <property type="entry name" value="Fibrinogen_a/b/g_C_1"/>
</dbReference>
<dbReference type="EMBL" id="DS469663">
    <property type="protein sequence ID" value="EDO36710.1"/>
    <property type="molecule type" value="Genomic_DNA"/>
</dbReference>
<dbReference type="PROSITE" id="PS50026">
    <property type="entry name" value="EGF_3"/>
    <property type="match status" value="1"/>
</dbReference>
<feature type="signal peptide" evidence="7">
    <location>
        <begin position="1"/>
        <end position="21"/>
    </location>
</feature>
<reference evidence="10 11" key="1">
    <citation type="journal article" date="2007" name="Science">
        <title>Sea anemone genome reveals ancestral eumetazoan gene repertoire and genomic organization.</title>
        <authorList>
            <person name="Putnam N.H."/>
            <person name="Srivastava M."/>
            <person name="Hellsten U."/>
            <person name="Dirks B."/>
            <person name="Chapman J."/>
            <person name="Salamov A."/>
            <person name="Terry A."/>
            <person name="Shapiro H."/>
            <person name="Lindquist E."/>
            <person name="Kapitonov V.V."/>
            <person name="Jurka J."/>
            <person name="Genikhovich G."/>
            <person name="Grigoriev I.V."/>
            <person name="Lucas S.M."/>
            <person name="Steele R.E."/>
            <person name="Finnerty J.R."/>
            <person name="Technau U."/>
            <person name="Martindale M.Q."/>
            <person name="Rokhsar D.S."/>
        </authorList>
    </citation>
    <scope>NUCLEOTIDE SEQUENCE [LARGE SCALE GENOMIC DNA]</scope>
    <source>
        <strain evidence="11">CH2 X CH6</strain>
    </source>
</reference>
<evidence type="ECO:0000259" key="8">
    <source>
        <dbReference type="PROSITE" id="PS50026"/>
    </source>
</evidence>
<proteinExistence type="inferred from homology"/>
<dbReference type="PROSITE" id="PS51406">
    <property type="entry name" value="FIBRINOGEN_C_2"/>
    <property type="match status" value="1"/>
</dbReference>
<evidence type="ECO:0000256" key="4">
    <source>
        <dbReference type="ARBA" id="ARBA00022837"/>
    </source>
</evidence>
<dbReference type="InterPro" id="IPR002181">
    <property type="entry name" value="Fibrinogen_a/b/g_C_dom"/>
</dbReference>
<evidence type="ECO:0000256" key="1">
    <source>
        <dbReference type="ARBA" id="ARBA00006373"/>
    </source>
</evidence>
<evidence type="ECO:0000313" key="11">
    <source>
        <dbReference type="Proteomes" id="UP000001593"/>
    </source>
</evidence>
<dbReference type="Proteomes" id="UP000001593">
    <property type="component" value="Unassembled WGS sequence"/>
</dbReference>
<dbReference type="GO" id="GO:0046872">
    <property type="term" value="F:metal ion binding"/>
    <property type="evidence" value="ECO:0007669"/>
    <property type="project" value="UniProtKB-KW"/>
</dbReference>
<evidence type="ECO:0000256" key="3">
    <source>
        <dbReference type="ARBA" id="ARBA00022734"/>
    </source>
</evidence>
<feature type="domain" description="Fibrinogen C-terminal" evidence="9">
    <location>
        <begin position="160"/>
        <end position="216"/>
    </location>
</feature>
<evidence type="ECO:0000256" key="7">
    <source>
        <dbReference type="SAM" id="SignalP"/>
    </source>
</evidence>
<keyword evidence="4" id="KW-0106">Calcium</keyword>
<sequence length="388" mass="43663">MIFSTAIGIVFLLSMPLSSIGEVTFIAKSITRDNFRSVIKFRKDSAMYLNISSSLRIWVDKTSACTVACIRNSSCFSFNVAAQPDANSRFWCEILATDKYNTTTDRIEKNSSSVHYSIATRCYDMPCLNGGTCQASYHDDNYSCTCRPEYPGRNCDEAGLRPETPARSCKQIRDDVRPSLQINSGQFWLDPAGIQESLPSFCDMATDGGGWTLVMRYLITIIPPVFVYSSNYQTIKDYNRGDVLPNVYAYAQLRTHIGFVQLRFRCYKQSVGRTIDIMTTNDSAGAAVLHHFLDSPSPPPACGSFVRLPDDNSNLTRSCMKWGLAGSQTMVNRWSRSDYLGPARIFADPIVWFGARSFNAHLNGPKYPRCDDYVDSVSIGDYWEIYFR</sequence>
<name>A7SHT9_NEMVE</name>
<dbReference type="PhylomeDB" id="A7SHT9"/>
<feature type="disulfide bond" evidence="6">
    <location>
        <begin position="146"/>
        <end position="155"/>
    </location>
</feature>
<keyword evidence="7" id="KW-0732">Signal</keyword>
<comment type="caution">
    <text evidence="6">Lacks conserved residue(s) required for the propagation of feature annotation.</text>
</comment>